<name>A0AAF3E9K5_9BILA</name>
<evidence type="ECO:0000256" key="2">
    <source>
        <dbReference type="ARBA" id="ARBA00006648"/>
    </source>
</evidence>
<organism evidence="9 10">
    <name type="scientific">Mesorhabditis belari</name>
    <dbReference type="NCBI Taxonomy" id="2138241"/>
    <lineage>
        <taxon>Eukaryota</taxon>
        <taxon>Metazoa</taxon>
        <taxon>Ecdysozoa</taxon>
        <taxon>Nematoda</taxon>
        <taxon>Chromadorea</taxon>
        <taxon>Rhabditida</taxon>
        <taxon>Rhabditina</taxon>
        <taxon>Rhabditomorpha</taxon>
        <taxon>Rhabditoidea</taxon>
        <taxon>Rhabditidae</taxon>
        <taxon>Mesorhabditinae</taxon>
        <taxon>Mesorhabditis</taxon>
    </lineage>
</organism>
<evidence type="ECO:0000313" key="10">
    <source>
        <dbReference type="WBParaSite" id="MBELARI_LOCUS10587.1"/>
    </source>
</evidence>
<dbReference type="AlphaFoldDB" id="A0AAF3E9K5"/>
<dbReference type="Pfam" id="PF05823">
    <property type="entry name" value="Gp-FAR-1"/>
    <property type="match status" value="1"/>
</dbReference>
<keyword evidence="4" id="KW-0964">Secreted</keyword>
<proteinExistence type="inferred from homology"/>
<dbReference type="PANTHER" id="PTHR31418">
    <property type="entry name" value="FATTY-ACID AND RETINOL-BINDING PROTEIN 1"/>
    <property type="match status" value="1"/>
</dbReference>
<evidence type="ECO:0000256" key="4">
    <source>
        <dbReference type="ARBA" id="ARBA00022525"/>
    </source>
</evidence>
<dbReference type="PANTHER" id="PTHR31418:SF7">
    <property type="entry name" value="FATTY-ACID AND RETINOL-BINDING PROTEIN 1"/>
    <property type="match status" value="1"/>
</dbReference>
<keyword evidence="6" id="KW-0175">Coiled coil</keyword>
<evidence type="ECO:0000256" key="5">
    <source>
        <dbReference type="ARBA" id="ARBA00022729"/>
    </source>
</evidence>
<keyword evidence="7" id="KW-0446">Lipid-binding</keyword>
<dbReference type="Proteomes" id="UP000887575">
    <property type="component" value="Unassembled WGS sequence"/>
</dbReference>
<feature type="signal peptide" evidence="8">
    <location>
        <begin position="1"/>
        <end position="18"/>
    </location>
</feature>
<comment type="similarity">
    <text evidence="2">Belongs to the fatty-acid and retinol-binding protein (FARBP) family.</text>
</comment>
<evidence type="ECO:0000256" key="3">
    <source>
        <dbReference type="ARBA" id="ARBA00017453"/>
    </source>
</evidence>
<keyword evidence="5 8" id="KW-0732">Signal</keyword>
<evidence type="ECO:0000256" key="7">
    <source>
        <dbReference type="ARBA" id="ARBA00023121"/>
    </source>
</evidence>
<evidence type="ECO:0000256" key="1">
    <source>
        <dbReference type="ARBA" id="ARBA00004613"/>
    </source>
</evidence>
<dbReference type="Gene3D" id="1.20.120.1100">
    <property type="match status" value="1"/>
</dbReference>
<dbReference type="WBParaSite" id="MBELARI_LOCUS10587.1">
    <property type="protein sequence ID" value="MBELARI_LOCUS10587.1"/>
    <property type="gene ID" value="MBELARI_LOCUS10587"/>
</dbReference>
<dbReference type="InterPro" id="IPR008632">
    <property type="entry name" value="Gp-FAR-1"/>
</dbReference>
<reference evidence="10" key="1">
    <citation type="submission" date="2024-02" db="UniProtKB">
        <authorList>
            <consortium name="WormBaseParasite"/>
        </authorList>
    </citation>
    <scope>IDENTIFICATION</scope>
</reference>
<dbReference type="GO" id="GO:0008289">
    <property type="term" value="F:lipid binding"/>
    <property type="evidence" value="ECO:0007669"/>
    <property type="project" value="UniProtKB-KW"/>
</dbReference>
<evidence type="ECO:0000313" key="9">
    <source>
        <dbReference type="Proteomes" id="UP000887575"/>
    </source>
</evidence>
<feature type="chain" id="PRO_5042061958" description="Fatty-acid and retinol-binding protein 1" evidence="8">
    <location>
        <begin position="19"/>
        <end position="182"/>
    </location>
</feature>
<keyword evidence="9" id="KW-1185">Reference proteome</keyword>
<protein>
    <recommendedName>
        <fullName evidence="3">Fatty-acid and retinol-binding protein 1</fullName>
    </recommendedName>
</protein>
<comment type="subcellular location">
    <subcellularLocation>
        <location evidence="1">Secreted</location>
    </subcellularLocation>
</comment>
<accession>A0AAF3E9K5</accession>
<evidence type="ECO:0000256" key="6">
    <source>
        <dbReference type="ARBA" id="ARBA00023054"/>
    </source>
</evidence>
<dbReference type="GO" id="GO:0005576">
    <property type="term" value="C:extracellular region"/>
    <property type="evidence" value="ECO:0007669"/>
    <property type="project" value="UniProtKB-SubCell"/>
</dbReference>
<sequence length="182" mass="20084">MMRAAFGVLALCLGVALAAPVNSFDEIPAQYRELIPEDAAKILKDLTAEDKVALKAIAERHKEFNNEDEAMAALKEKSPSTHEKVNKLHQMVRDKINSLNPEAKAFAKEVVAEARKIHAAYISGNKPDLEELKAKAKEFIAKFKALPEAAKEDFRAKFPILTSVIKSDKVQTLAKGFLGIEN</sequence>
<evidence type="ECO:0000256" key="8">
    <source>
        <dbReference type="SAM" id="SignalP"/>
    </source>
</evidence>